<keyword evidence="6" id="KW-0282">Flagellum</keyword>
<evidence type="ECO:0000256" key="3">
    <source>
        <dbReference type="ARBA" id="ARBA00022795"/>
    </source>
</evidence>
<evidence type="ECO:0000256" key="4">
    <source>
        <dbReference type="SAM" id="MobiDB-lite"/>
    </source>
</evidence>
<dbReference type="GO" id="GO:0044780">
    <property type="term" value="P:bacterial-type flagellum assembly"/>
    <property type="evidence" value="ECO:0007669"/>
    <property type="project" value="InterPro"/>
</dbReference>
<comment type="function">
    <text evidence="1">Controls the length of the flagellar hook.</text>
</comment>
<evidence type="ECO:0000313" key="8">
    <source>
        <dbReference type="Proteomes" id="UP000032247"/>
    </source>
</evidence>
<dbReference type="Gene3D" id="3.30.750.140">
    <property type="match status" value="1"/>
</dbReference>
<evidence type="ECO:0000313" key="7">
    <source>
        <dbReference type="EMBL" id="WEY83747.1"/>
    </source>
</evidence>
<accession>A0A0D1JJE0</accession>
<feature type="region of interest" description="Disordered" evidence="4">
    <location>
        <begin position="450"/>
        <end position="487"/>
    </location>
</feature>
<dbReference type="AlphaFoldDB" id="A0A0D1JJE0"/>
<evidence type="ECO:0000256" key="1">
    <source>
        <dbReference type="ARBA" id="ARBA00003944"/>
    </source>
</evidence>
<dbReference type="PATRIC" id="fig|1423.173.peg.1519"/>
<organism evidence="6 8">
    <name type="scientific">Bacillus subtilis</name>
    <dbReference type="NCBI Taxonomy" id="1423"/>
    <lineage>
        <taxon>Bacteria</taxon>
        <taxon>Bacillati</taxon>
        <taxon>Bacillota</taxon>
        <taxon>Bacilli</taxon>
        <taxon>Bacillales</taxon>
        <taxon>Bacillaceae</taxon>
        <taxon>Bacillus</taxon>
    </lineage>
</organism>
<dbReference type="EMBL" id="JXBC01000002">
    <property type="protein sequence ID" value="KIU12639.1"/>
    <property type="molecule type" value="Genomic_DNA"/>
</dbReference>
<reference evidence="6 8" key="1">
    <citation type="submission" date="2014-12" db="EMBL/GenBank/DDBJ databases">
        <title>Comparative genome analysis of Bacillus coagulans HM-08, Clostridium butyricum HM-68, Bacillus subtilis HM-66 and Bacillus licheniformis BL-09.</title>
        <authorList>
            <person name="Zhang H."/>
        </authorList>
    </citation>
    <scope>NUCLEOTIDE SEQUENCE [LARGE SCALE GENOMIC DNA]</scope>
    <source>
        <strain evidence="6 8">HM-66</strain>
    </source>
</reference>
<protein>
    <submittedName>
        <fullName evidence="6 7">Flagellar hook-length control protein</fullName>
    </submittedName>
</protein>
<evidence type="ECO:0000256" key="2">
    <source>
        <dbReference type="ARBA" id="ARBA00009149"/>
    </source>
</evidence>
<dbReference type="STRING" id="483913.AN935_08485"/>
<sequence>MKLLELAGPLLQTTTGSAAKNMKSSQGVFQNWLMSEAGLKELSEQGKGTPNSEDQLLADALKKIGEWLNASPEDQDKQNADLLQTLSKLTGKQLDANALQILQNLLQAVESKMSDGTDQLLTETEKIFSEAKTALSANDSATDINGALKSDTEQSNQENEVSDAAKELIYIQMFISQLVEGNKLTDRGNGNEAHAIYQNGDQFLSALEKKGVSQQLIQDLKQQIFTKAESSSKLYSMTASELKSFLSLMDQMSMLPQKGTKEWSLAESQLKAFLLSKSSESSQDFGKRVLTPLSQSSSSKNASDVSGSIQPVDSKSGLQMLFSGHRSIGGVQTLDLQQMSSDIPNAETKTVADQVINAWKQMKYTPFGRSTGSFTIRLNPEHLGFVTIKLTNENGMFQSKIIASSQSAKELLEQHLPQLKQSLPNMAVQIDRFTLPVQSGDQPIYGQLADEQKQQQEGQRQQRQKKQSNDFGDLLDEVSMVEMEEEE</sequence>
<name>A0A0D1JJE0_BACIU</name>
<gene>
    <name evidence="7" type="primary">fliK</name>
    <name evidence="7" type="ORF">P5633_15490</name>
    <name evidence="6" type="ORF">SC09_Contig19orf01168</name>
</gene>
<keyword evidence="3" id="KW-1005">Bacterial flagellum biogenesis</keyword>
<keyword evidence="6" id="KW-0969">Cilium</keyword>
<evidence type="ECO:0000259" key="5">
    <source>
        <dbReference type="Pfam" id="PF02120"/>
    </source>
</evidence>
<comment type="similarity">
    <text evidence="2">Belongs to the FliK family.</text>
</comment>
<evidence type="ECO:0000313" key="6">
    <source>
        <dbReference type="EMBL" id="KIU12639.1"/>
    </source>
</evidence>
<dbReference type="InterPro" id="IPR038610">
    <property type="entry name" value="FliK-like_C_sf"/>
</dbReference>
<proteinExistence type="inferred from homology"/>
<reference evidence="7" key="2">
    <citation type="submission" date="2023-03" db="EMBL/GenBank/DDBJ databases">
        <title>Complete genome sequences of 52 Bacillus and Priestia strains isolated from West-African fermentations and 26 reference strains from the DSMZ collection.</title>
        <authorList>
            <person name="Wiedenbein E.S."/>
            <person name="Canoy T.S."/>
            <person name="Hui Y."/>
            <person name="Parkouda C."/>
            <person name="Dawende C."/>
            <person name="Ametefe E."/>
            <person name="Jespersen L."/>
            <person name="Nielsen D.S."/>
        </authorList>
    </citation>
    <scope>NUCLEOTIDE SEQUENCE</scope>
    <source>
        <strain evidence="7">PRO56</strain>
    </source>
</reference>
<dbReference type="Proteomes" id="UP000032247">
    <property type="component" value="Unassembled WGS sequence"/>
</dbReference>
<feature type="domain" description="Flagellar hook-length control protein-like C-terminal" evidence="5">
    <location>
        <begin position="367"/>
        <end position="442"/>
    </location>
</feature>
<dbReference type="InterPro" id="IPR001635">
    <property type="entry name" value="Flag_hook_Flik"/>
</dbReference>
<dbReference type="CDD" id="cd17470">
    <property type="entry name" value="T3SS_Flik_C"/>
    <property type="match status" value="1"/>
</dbReference>
<dbReference type="EMBL" id="CP120576">
    <property type="protein sequence ID" value="WEY83747.1"/>
    <property type="molecule type" value="Genomic_DNA"/>
</dbReference>
<dbReference type="InterPro" id="IPR021136">
    <property type="entry name" value="Flagellar_hook_control-like_C"/>
</dbReference>
<dbReference type="FunFam" id="3.30.750.140:FF:000002">
    <property type="entry name" value="Flagellar hook-length control protein"/>
    <property type="match status" value="1"/>
</dbReference>
<dbReference type="Proteomes" id="UP001214898">
    <property type="component" value="Chromosome"/>
</dbReference>
<dbReference type="Pfam" id="PF02120">
    <property type="entry name" value="Flg_hook"/>
    <property type="match status" value="1"/>
</dbReference>
<dbReference type="GO" id="GO:0009424">
    <property type="term" value="C:bacterial-type flagellum hook"/>
    <property type="evidence" value="ECO:0007669"/>
    <property type="project" value="InterPro"/>
</dbReference>
<dbReference type="PRINTS" id="PR01007">
    <property type="entry name" value="FLGHOOKFLIK"/>
</dbReference>
<keyword evidence="6" id="KW-0966">Cell projection</keyword>